<dbReference type="RefSeq" id="WP_130611718.1">
    <property type="nucleotide sequence ID" value="NZ_AP019368.1"/>
</dbReference>
<proteinExistence type="predicted"/>
<dbReference type="Proteomes" id="UP000291236">
    <property type="component" value="Chromosome"/>
</dbReference>
<name>A0A4P2VPW1_FLUSA</name>
<organism evidence="1 2">
    <name type="scientific">Fluviispira sanaruensis</name>
    <dbReference type="NCBI Taxonomy" id="2493639"/>
    <lineage>
        <taxon>Bacteria</taxon>
        <taxon>Pseudomonadati</taxon>
        <taxon>Bdellovibrionota</taxon>
        <taxon>Oligoflexia</taxon>
        <taxon>Silvanigrellales</taxon>
        <taxon>Silvanigrellaceae</taxon>
        <taxon>Fluviispira</taxon>
    </lineage>
</organism>
<evidence type="ECO:0000313" key="1">
    <source>
        <dbReference type="EMBL" id="BBH54274.1"/>
    </source>
</evidence>
<dbReference type="InterPro" id="IPR011990">
    <property type="entry name" value="TPR-like_helical_dom_sf"/>
</dbReference>
<gene>
    <name evidence="1" type="ORF">JCM31447_27380</name>
</gene>
<dbReference type="OrthoDB" id="5293469at2"/>
<keyword evidence="2" id="KW-1185">Reference proteome</keyword>
<sequence length="229" mass="26071">MSLQTLQKALYITDSPSTEEVVRAALWRCGAREIKNARTTAEGLDIIIKKGYKPHFVVEDLKNIDKIRFFPARFPDASHKFFPPPPCLAICHDADQEEIKLLKASLYSNFILKPLNESLLEERIRSSYIKSYSYAKGGMLIEAINSLISSHQLKEAYNLLVPVLAKKQNSMEYITLLSKILFELKEFAFAEKTVKHLLAKDKENFSAKNMLAKILIATGKHKEAEKLQL</sequence>
<reference evidence="1 2" key="1">
    <citation type="submission" date="2018-12" db="EMBL/GenBank/DDBJ databases">
        <title>Rubrispira sanarue gen. nov., sp., nov., a member of the order Silvanigrellales, isolated from a brackish lake in Hamamatsu Japan.</title>
        <authorList>
            <person name="Maejima Y."/>
            <person name="Iino T."/>
            <person name="Muraguchi Y."/>
            <person name="Fukuda K."/>
            <person name="Nojiri H."/>
            <person name="Ohkuma M."/>
            <person name="Moriuchi R."/>
            <person name="Dohra H."/>
            <person name="Kimbara K."/>
            <person name="Shintani M."/>
        </authorList>
    </citation>
    <scope>NUCLEOTIDE SEQUENCE [LARGE SCALE GENOMIC DNA]</scope>
    <source>
        <strain evidence="1 2">RF1110005</strain>
    </source>
</reference>
<dbReference type="SUPFAM" id="SSF48452">
    <property type="entry name" value="TPR-like"/>
    <property type="match status" value="1"/>
</dbReference>
<evidence type="ECO:0008006" key="3">
    <source>
        <dbReference type="Google" id="ProtNLM"/>
    </source>
</evidence>
<evidence type="ECO:0000313" key="2">
    <source>
        <dbReference type="Proteomes" id="UP000291236"/>
    </source>
</evidence>
<dbReference type="Gene3D" id="1.25.40.10">
    <property type="entry name" value="Tetratricopeptide repeat domain"/>
    <property type="match status" value="1"/>
</dbReference>
<dbReference type="EMBL" id="AP019368">
    <property type="protein sequence ID" value="BBH54274.1"/>
    <property type="molecule type" value="Genomic_DNA"/>
</dbReference>
<dbReference type="AlphaFoldDB" id="A0A4P2VPW1"/>
<dbReference type="KEGG" id="sbf:JCM31447_27380"/>
<protein>
    <recommendedName>
        <fullName evidence="3">Response regulatory domain-containing protein</fullName>
    </recommendedName>
</protein>
<dbReference type="InterPro" id="IPR011006">
    <property type="entry name" value="CheY-like_superfamily"/>
</dbReference>
<accession>A0A4P2VPW1</accession>
<dbReference type="SUPFAM" id="SSF52172">
    <property type="entry name" value="CheY-like"/>
    <property type="match status" value="1"/>
</dbReference>